<feature type="domain" description="Lipid/polyisoprenoid-binding YceI-like" evidence="1">
    <location>
        <begin position="46"/>
        <end position="244"/>
    </location>
</feature>
<organism evidence="2 3">
    <name type="scientific">Fulvivirga lutea</name>
    <dbReference type="NCBI Taxonomy" id="2810512"/>
    <lineage>
        <taxon>Bacteria</taxon>
        <taxon>Pseudomonadati</taxon>
        <taxon>Bacteroidota</taxon>
        <taxon>Cytophagia</taxon>
        <taxon>Cytophagales</taxon>
        <taxon>Fulvivirgaceae</taxon>
        <taxon>Fulvivirga</taxon>
    </lineage>
</organism>
<proteinExistence type="predicted"/>
<dbReference type="AlphaFoldDB" id="A0A974WEB8"/>
<evidence type="ECO:0000313" key="3">
    <source>
        <dbReference type="Proteomes" id="UP000662783"/>
    </source>
</evidence>
<dbReference type="PANTHER" id="PTHR34406">
    <property type="entry name" value="PROTEIN YCEI"/>
    <property type="match status" value="1"/>
</dbReference>
<dbReference type="SUPFAM" id="SSF101874">
    <property type="entry name" value="YceI-like"/>
    <property type="match status" value="1"/>
</dbReference>
<dbReference type="KEGG" id="fuv:JR347_14175"/>
<dbReference type="PROSITE" id="PS51257">
    <property type="entry name" value="PROKAR_LIPOPROTEIN"/>
    <property type="match status" value="1"/>
</dbReference>
<reference evidence="2" key="1">
    <citation type="submission" date="2021-02" db="EMBL/GenBank/DDBJ databases">
        <title>Fulvivirga sp. S481 isolated from sea water.</title>
        <authorList>
            <person name="Bae S.S."/>
            <person name="Baek K."/>
        </authorList>
    </citation>
    <scope>NUCLEOTIDE SEQUENCE</scope>
    <source>
        <strain evidence="2">S481</strain>
    </source>
</reference>
<dbReference type="Pfam" id="PF04264">
    <property type="entry name" value="YceI"/>
    <property type="match status" value="1"/>
</dbReference>
<sequence>MKTNIYSKLLILTAIGFLFSCNPKSEGTDAEVSEAKEVEDVSASQEYTVNTEKSVVSWIGSKPTGKHNGTIPISSGTVAVEGDAIVGGSIDMNITEISNDDLAENPEMQAKLVGHLKSADFFDAENHPTANFTITSVEPYSAKDSIKVKKEFESEYKPASAKEHRVESPTHKITGNLTMRGKTLSVSFPANVTLTDGQIMAKAKFNIDRTQWGLQYGDEADVVDKAKDKFIYNTVNVGFEVVADAPSM</sequence>
<protein>
    <submittedName>
        <fullName evidence="2">YceI family protein</fullName>
    </submittedName>
</protein>
<dbReference type="Gene3D" id="2.40.128.110">
    <property type="entry name" value="Lipid/polyisoprenoid-binding, YceI-like"/>
    <property type="match status" value="1"/>
</dbReference>
<dbReference type="Proteomes" id="UP000662783">
    <property type="component" value="Chromosome"/>
</dbReference>
<name>A0A974WEB8_9BACT</name>
<dbReference type="RefSeq" id="WP_205721247.1">
    <property type="nucleotide sequence ID" value="NZ_CP070608.1"/>
</dbReference>
<dbReference type="SMART" id="SM00867">
    <property type="entry name" value="YceI"/>
    <property type="match status" value="1"/>
</dbReference>
<accession>A0A974WEB8</accession>
<keyword evidence="3" id="KW-1185">Reference proteome</keyword>
<evidence type="ECO:0000313" key="2">
    <source>
        <dbReference type="EMBL" id="QSE96733.1"/>
    </source>
</evidence>
<evidence type="ECO:0000259" key="1">
    <source>
        <dbReference type="SMART" id="SM00867"/>
    </source>
</evidence>
<gene>
    <name evidence="2" type="ORF">JR347_14175</name>
</gene>
<dbReference type="PANTHER" id="PTHR34406:SF1">
    <property type="entry name" value="PROTEIN YCEI"/>
    <property type="match status" value="1"/>
</dbReference>
<dbReference type="EMBL" id="CP070608">
    <property type="protein sequence ID" value="QSE96733.1"/>
    <property type="molecule type" value="Genomic_DNA"/>
</dbReference>
<dbReference type="InterPro" id="IPR036761">
    <property type="entry name" value="TTHA0802/YceI-like_sf"/>
</dbReference>
<dbReference type="InterPro" id="IPR007372">
    <property type="entry name" value="Lipid/polyisoprenoid-bd_YceI"/>
</dbReference>